<keyword evidence="2" id="KW-1133">Transmembrane helix</keyword>
<evidence type="ECO:0000313" key="4">
    <source>
        <dbReference type="EMBL" id="BAJ33403.1"/>
    </source>
</evidence>
<dbReference type="STRING" id="452652.KSE_00220t"/>
<dbReference type="KEGG" id="ksk:KSE_76520t"/>
<dbReference type="HOGENOM" id="CLU_1064683_0_0_11"/>
<feature type="transmembrane region" description="Helical" evidence="2">
    <location>
        <begin position="227"/>
        <end position="248"/>
    </location>
</feature>
<dbReference type="EMBL" id="AP010968">
    <property type="protein sequence ID" value="BAJ25875.1"/>
    <property type="molecule type" value="Genomic_DNA"/>
</dbReference>
<keyword evidence="2" id="KW-0812">Transmembrane</keyword>
<protein>
    <submittedName>
        <fullName evidence="3">Uncharacterized protein</fullName>
    </submittedName>
</protein>
<proteinExistence type="predicted"/>
<feature type="transmembrane region" description="Helical" evidence="2">
    <location>
        <begin position="67"/>
        <end position="87"/>
    </location>
</feature>
<name>E4MYY2_KITSK</name>
<feature type="transmembrane region" description="Helical" evidence="2">
    <location>
        <begin position="202"/>
        <end position="221"/>
    </location>
</feature>
<organism evidence="3 5">
    <name type="scientific">Kitasatospora setae (strain ATCC 33774 / DSM 43861 / JCM 3304 / KCC A-0304 / NBRC 14216 / KM-6054)</name>
    <name type="common">Streptomyces setae</name>
    <dbReference type="NCBI Taxonomy" id="452652"/>
    <lineage>
        <taxon>Bacteria</taxon>
        <taxon>Bacillati</taxon>
        <taxon>Actinomycetota</taxon>
        <taxon>Actinomycetes</taxon>
        <taxon>Kitasatosporales</taxon>
        <taxon>Streptomycetaceae</taxon>
        <taxon>Kitasatospora</taxon>
    </lineage>
</organism>
<gene>
    <name evidence="3" type="ordered locus">KSE_00220t</name>
    <name evidence="4" type="ordered locus">KSE_76520t</name>
</gene>
<dbReference type="PATRIC" id="fig|452652.3.peg.20"/>
<evidence type="ECO:0000256" key="2">
    <source>
        <dbReference type="SAM" id="Phobius"/>
    </source>
</evidence>
<evidence type="ECO:0000313" key="5">
    <source>
        <dbReference type="Proteomes" id="UP000007076"/>
    </source>
</evidence>
<feature type="transmembrane region" description="Helical" evidence="2">
    <location>
        <begin position="116"/>
        <end position="139"/>
    </location>
</feature>
<evidence type="ECO:0000256" key="1">
    <source>
        <dbReference type="SAM" id="MobiDB-lite"/>
    </source>
</evidence>
<dbReference type="Proteomes" id="UP000007076">
    <property type="component" value="Chromosome"/>
</dbReference>
<feature type="region of interest" description="Disordered" evidence="1">
    <location>
        <begin position="1"/>
        <end position="34"/>
    </location>
</feature>
<feature type="transmembrane region" description="Helical" evidence="2">
    <location>
        <begin position="175"/>
        <end position="195"/>
    </location>
</feature>
<feature type="transmembrane region" description="Helical" evidence="2">
    <location>
        <begin position="151"/>
        <end position="169"/>
    </location>
</feature>
<dbReference type="KEGG" id="ksk:KSE_00220t"/>
<evidence type="ECO:0000313" key="3">
    <source>
        <dbReference type="EMBL" id="BAJ25875.1"/>
    </source>
</evidence>
<feature type="compositionally biased region" description="Pro residues" evidence="1">
    <location>
        <begin position="21"/>
        <end position="34"/>
    </location>
</feature>
<sequence>MPSGEAMNTSSQQHTTAPAMPVQPAPAGWPVPPQPAYAPTVPPAVAQPLPPRQGAGAPPRSVARTRIVLIAAAIANLVLALAVLLQAQAELDSYAAYRGAWFAGALSGQEQAAQAAVGFAQLALVWTALHAAGALALAVRLGRGRGGLHRAVVVFGAWQCLMGALTLAVGSEAGAAAVLQALATLAGGALTAWYATRPDTTAAVVVFGAWQCLMGALTLAVGSEAGAAAVLQALATLAGGALTAWYATRPDTTAWARRPRP</sequence>
<reference evidence="3 5" key="1">
    <citation type="journal article" date="2010" name="DNA Res.">
        <title>Genome sequence of Kitasatospora setae NBRC 14216T: an evolutionary snapshot of the family Streptomycetaceae.</title>
        <authorList>
            <person name="Ichikawa N."/>
            <person name="Oguchi A."/>
            <person name="Ikeda H."/>
            <person name="Ishikawa J."/>
            <person name="Kitani S."/>
            <person name="Watanabe Y."/>
            <person name="Nakamura S."/>
            <person name="Katano Y."/>
            <person name="Kishi E."/>
            <person name="Sasagawa M."/>
            <person name="Ankai A."/>
            <person name="Fukui S."/>
            <person name="Hashimoto Y."/>
            <person name="Kamata S."/>
            <person name="Otoguro M."/>
            <person name="Tanikawa S."/>
            <person name="Nihira T."/>
            <person name="Horinouchi S."/>
            <person name="Ohnishi Y."/>
            <person name="Hayakawa M."/>
            <person name="Kuzuyama T."/>
            <person name="Arisawa A."/>
            <person name="Nomoto F."/>
            <person name="Miura H."/>
            <person name="Takahashi Y."/>
            <person name="Fujita N."/>
        </authorList>
    </citation>
    <scope>NUCLEOTIDE SEQUENCE [LARGE SCALE GENOMIC DNA]</scope>
    <source>
        <strain evidence="5">ATCC 33774 / DSM 43861 / JCM 3304 / KCC A-0304 / NBRC 14216 / KM-6054</strain>
        <strain evidence="3">KM-6054</strain>
    </source>
</reference>
<feature type="compositionally biased region" description="Polar residues" evidence="1">
    <location>
        <begin position="1"/>
        <end position="16"/>
    </location>
</feature>
<dbReference type="AlphaFoldDB" id="E4MYY2"/>
<keyword evidence="2" id="KW-0472">Membrane</keyword>
<dbReference type="EMBL" id="AP010968">
    <property type="protein sequence ID" value="BAJ33403.1"/>
    <property type="molecule type" value="Genomic_DNA"/>
</dbReference>
<keyword evidence="5" id="KW-1185">Reference proteome</keyword>
<accession>E4MYY2</accession>